<accession>A0A1G5H0K7</accession>
<evidence type="ECO:0000313" key="3">
    <source>
        <dbReference type="EMBL" id="SCY56448.1"/>
    </source>
</evidence>
<dbReference type="Pfam" id="PF07653">
    <property type="entry name" value="SH3_2"/>
    <property type="match status" value="1"/>
</dbReference>
<gene>
    <name evidence="3" type="ORF">SAMN03080606_01830</name>
</gene>
<keyword evidence="1" id="KW-0728">SH3 domain</keyword>
<dbReference type="SUPFAM" id="SSF50044">
    <property type="entry name" value="SH3-domain"/>
    <property type="match status" value="2"/>
</dbReference>
<dbReference type="OrthoDB" id="1030757at2"/>
<keyword evidence="4" id="KW-1185">Reference proteome</keyword>
<name>A0A1G5H0K7_9FIRM</name>
<organism evidence="3 4">
    <name type="scientific">Alkaliphilus peptidifermentans DSM 18978</name>
    <dbReference type="NCBI Taxonomy" id="1120976"/>
    <lineage>
        <taxon>Bacteria</taxon>
        <taxon>Bacillati</taxon>
        <taxon>Bacillota</taxon>
        <taxon>Clostridia</taxon>
        <taxon>Peptostreptococcales</taxon>
        <taxon>Natronincolaceae</taxon>
        <taxon>Alkaliphilus</taxon>
    </lineage>
</organism>
<evidence type="ECO:0000256" key="1">
    <source>
        <dbReference type="ARBA" id="ARBA00022443"/>
    </source>
</evidence>
<proteinExistence type="predicted"/>
<dbReference type="AlphaFoldDB" id="A0A1G5H0K7"/>
<dbReference type="InterPro" id="IPR014593">
    <property type="entry name" value="UCP034961_SH3_2"/>
</dbReference>
<dbReference type="InterPro" id="IPR001452">
    <property type="entry name" value="SH3_domain"/>
</dbReference>
<evidence type="ECO:0000313" key="4">
    <source>
        <dbReference type="Proteomes" id="UP000198636"/>
    </source>
</evidence>
<dbReference type="RefSeq" id="WP_091542591.1">
    <property type="nucleotide sequence ID" value="NZ_FMUS01000010.1"/>
</dbReference>
<reference evidence="3 4" key="1">
    <citation type="submission" date="2016-10" db="EMBL/GenBank/DDBJ databases">
        <authorList>
            <person name="de Groot N.N."/>
        </authorList>
    </citation>
    <scope>NUCLEOTIDE SEQUENCE [LARGE SCALE GENOMIC DNA]</scope>
    <source>
        <strain evidence="3 4">DSM 18978</strain>
    </source>
</reference>
<evidence type="ECO:0000259" key="2">
    <source>
        <dbReference type="Pfam" id="PF07653"/>
    </source>
</evidence>
<sequence>MSIYRVIKSRKTDYENPIKVYEGEKVICKEESNEAGDWAGWVYCKSDNNEGWIPKQIINKSGDIGLVVEDYDATEFDVEVDEIIIMDKILNGWIWGAKKDNPLIKGWIPLNHLEKI</sequence>
<dbReference type="STRING" id="1120976.SAMN03080606_01830"/>
<dbReference type="InterPro" id="IPR036028">
    <property type="entry name" value="SH3-like_dom_sf"/>
</dbReference>
<dbReference type="Proteomes" id="UP000198636">
    <property type="component" value="Unassembled WGS sequence"/>
</dbReference>
<protein>
    <recommendedName>
        <fullName evidence="2">SH3 domain-containing protein</fullName>
    </recommendedName>
</protein>
<feature type="domain" description="SH3" evidence="2">
    <location>
        <begin position="4"/>
        <end position="59"/>
    </location>
</feature>
<dbReference type="PIRSF" id="PIRSF034961">
    <property type="entry name" value="UCP034961_SH3_2"/>
    <property type="match status" value="1"/>
</dbReference>
<dbReference type="EMBL" id="FMUS01000010">
    <property type="protein sequence ID" value="SCY56448.1"/>
    <property type="molecule type" value="Genomic_DNA"/>
</dbReference>